<dbReference type="EMBL" id="RWGY01000009">
    <property type="protein sequence ID" value="TVU34180.1"/>
    <property type="molecule type" value="Genomic_DNA"/>
</dbReference>
<dbReference type="Proteomes" id="UP000324897">
    <property type="component" value="Unassembled WGS sequence"/>
</dbReference>
<dbReference type="GO" id="GO:0005634">
    <property type="term" value="C:nucleus"/>
    <property type="evidence" value="ECO:0007669"/>
    <property type="project" value="TreeGrafter"/>
</dbReference>
<name>A0A5J9VGW7_9POAL</name>
<proteinExistence type="predicted"/>
<dbReference type="InterPro" id="IPR036388">
    <property type="entry name" value="WH-like_DNA-bd_sf"/>
</dbReference>
<dbReference type="GO" id="GO:0003700">
    <property type="term" value="F:DNA-binding transcription factor activity"/>
    <property type="evidence" value="ECO:0007669"/>
    <property type="project" value="TreeGrafter"/>
</dbReference>
<dbReference type="Gene3D" id="1.10.10.10">
    <property type="entry name" value="Winged helix-like DNA-binding domain superfamily/Winged helix DNA-binding domain"/>
    <property type="match status" value="1"/>
</dbReference>
<dbReference type="Gramene" id="TVU34180">
    <property type="protein sequence ID" value="TVU34180"/>
    <property type="gene ID" value="EJB05_16011"/>
</dbReference>
<dbReference type="GO" id="GO:0000978">
    <property type="term" value="F:RNA polymerase II cis-regulatory region sequence-specific DNA binding"/>
    <property type="evidence" value="ECO:0007669"/>
    <property type="project" value="TreeGrafter"/>
</dbReference>
<dbReference type="SUPFAM" id="SSF46785">
    <property type="entry name" value="Winged helix' DNA-binding domain"/>
    <property type="match status" value="1"/>
</dbReference>
<gene>
    <name evidence="1" type="ORF">EJB05_16011</name>
</gene>
<dbReference type="AlphaFoldDB" id="A0A5J9VGW7"/>
<feature type="non-terminal residue" evidence="1">
    <location>
        <position position="1"/>
    </location>
</feature>
<keyword evidence="2" id="KW-1185">Reference proteome</keyword>
<dbReference type="GO" id="GO:0006357">
    <property type="term" value="P:regulation of transcription by RNA polymerase II"/>
    <property type="evidence" value="ECO:0007669"/>
    <property type="project" value="TreeGrafter"/>
</dbReference>
<dbReference type="GO" id="GO:0034605">
    <property type="term" value="P:cellular response to heat"/>
    <property type="evidence" value="ECO:0007669"/>
    <property type="project" value="TreeGrafter"/>
</dbReference>
<sequence>MSNRLHLSFGFRKVNPDRWEFAHESFLAGQKHLLKNIKRRRPSKHQLESQSRTESRVCLGQPEDIREVQSLKRDRASLIAEVTMLRQKYNRCKAVLFAMEERIRDNERKQQLIVAFFAKVLSNPDFVQRLLINRARNKELCGAAKRQRLMASEEQLVDAPLKNGVEAASSAVEAANSEGSSDDSVVGTGVKHQAVPEWNHQIIDNICDDVWEELDAIPGTEVEVEQEDIVTDSFDVEELTGRPCGWVDDCPFLVEPMPFVEY</sequence>
<evidence type="ECO:0000313" key="1">
    <source>
        <dbReference type="EMBL" id="TVU34180.1"/>
    </source>
</evidence>
<organism evidence="1 2">
    <name type="scientific">Eragrostis curvula</name>
    <name type="common">weeping love grass</name>
    <dbReference type="NCBI Taxonomy" id="38414"/>
    <lineage>
        <taxon>Eukaryota</taxon>
        <taxon>Viridiplantae</taxon>
        <taxon>Streptophyta</taxon>
        <taxon>Embryophyta</taxon>
        <taxon>Tracheophyta</taxon>
        <taxon>Spermatophyta</taxon>
        <taxon>Magnoliopsida</taxon>
        <taxon>Liliopsida</taxon>
        <taxon>Poales</taxon>
        <taxon>Poaceae</taxon>
        <taxon>PACMAD clade</taxon>
        <taxon>Chloridoideae</taxon>
        <taxon>Eragrostideae</taxon>
        <taxon>Eragrostidinae</taxon>
        <taxon>Eragrostis</taxon>
    </lineage>
</organism>
<evidence type="ECO:0000313" key="2">
    <source>
        <dbReference type="Proteomes" id="UP000324897"/>
    </source>
</evidence>
<dbReference type="PANTHER" id="PTHR10015">
    <property type="entry name" value="HEAT SHOCK TRANSCRIPTION FACTOR"/>
    <property type="match status" value="1"/>
</dbReference>
<dbReference type="InterPro" id="IPR036390">
    <property type="entry name" value="WH_DNA-bd_sf"/>
</dbReference>
<dbReference type="OrthoDB" id="60033at2759"/>
<protein>
    <submittedName>
        <fullName evidence="1">Uncharacterized protein</fullName>
    </submittedName>
</protein>
<comment type="caution">
    <text evidence="1">The sequence shown here is derived from an EMBL/GenBank/DDBJ whole genome shotgun (WGS) entry which is preliminary data.</text>
</comment>
<reference evidence="1 2" key="1">
    <citation type="journal article" date="2019" name="Sci. Rep.">
        <title>A high-quality genome of Eragrostis curvula grass provides insights into Poaceae evolution and supports new strategies to enhance forage quality.</title>
        <authorList>
            <person name="Carballo J."/>
            <person name="Santos B.A.C.M."/>
            <person name="Zappacosta D."/>
            <person name="Garbus I."/>
            <person name="Selva J.P."/>
            <person name="Gallo C.A."/>
            <person name="Diaz A."/>
            <person name="Albertini E."/>
            <person name="Caccamo M."/>
            <person name="Echenique V."/>
        </authorList>
    </citation>
    <scope>NUCLEOTIDE SEQUENCE [LARGE SCALE GENOMIC DNA]</scope>
    <source>
        <strain evidence="2">cv. Victoria</strain>
        <tissue evidence="1">Leaf</tissue>
    </source>
</reference>
<dbReference type="PANTHER" id="PTHR10015:SF322">
    <property type="entry name" value="HEAT STRESS TRANSCRIPTION FACTOR A-7A"/>
    <property type="match status" value="1"/>
</dbReference>
<accession>A0A5J9VGW7</accession>